<evidence type="ECO:0000256" key="1">
    <source>
        <dbReference type="ARBA" id="ARBA00023186"/>
    </source>
</evidence>
<dbReference type="InterPro" id="IPR040781">
    <property type="entry name" value="Raf1_HTH"/>
</dbReference>
<dbReference type="STRING" id="564608.C1N5C2"/>
<feature type="domain" description="Rubisco accumulation factor 1 C-terminal" evidence="3">
    <location>
        <begin position="415"/>
        <end position="563"/>
    </location>
</feature>
<dbReference type="eggNOG" id="ENOG502QRYH">
    <property type="taxonomic scope" value="Eukaryota"/>
</dbReference>
<gene>
    <name evidence="6" type="ORF">MICPUCDRAFT_52888</name>
</gene>
<protein>
    <submittedName>
        <fullName evidence="6">Predicted protein</fullName>
    </submittedName>
</protein>
<feature type="domain" description="Rubisco accumulation factor 1 helix turn helix" evidence="5">
    <location>
        <begin position="142"/>
        <end position="201"/>
    </location>
</feature>
<reference evidence="6 7" key="1">
    <citation type="journal article" date="2009" name="Science">
        <title>Green evolution and dynamic adaptations revealed by genomes of the marine picoeukaryotes Micromonas.</title>
        <authorList>
            <person name="Worden A.Z."/>
            <person name="Lee J.H."/>
            <person name="Mock T."/>
            <person name="Rouze P."/>
            <person name="Simmons M.P."/>
            <person name="Aerts A.L."/>
            <person name="Allen A.E."/>
            <person name="Cuvelier M.L."/>
            <person name="Derelle E."/>
            <person name="Everett M.V."/>
            <person name="Foulon E."/>
            <person name="Grimwood J."/>
            <person name="Gundlach H."/>
            <person name="Henrissat B."/>
            <person name="Napoli C."/>
            <person name="McDonald S.M."/>
            <person name="Parker M.S."/>
            <person name="Rombauts S."/>
            <person name="Salamov A."/>
            <person name="Von Dassow P."/>
            <person name="Badger J.H."/>
            <person name="Coutinho P.M."/>
            <person name="Demir E."/>
            <person name="Dubchak I."/>
            <person name="Gentemann C."/>
            <person name="Eikrem W."/>
            <person name="Gready J.E."/>
            <person name="John U."/>
            <person name="Lanier W."/>
            <person name="Lindquist E.A."/>
            <person name="Lucas S."/>
            <person name="Mayer K.F."/>
            <person name="Moreau H."/>
            <person name="Not F."/>
            <person name="Otillar R."/>
            <person name="Panaud O."/>
            <person name="Pangilinan J."/>
            <person name="Paulsen I."/>
            <person name="Piegu B."/>
            <person name="Poliakov A."/>
            <person name="Robbens S."/>
            <person name="Schmutz J."/>
            <person name="Toulza E."/>
            <person name="Wyss T."/>
            <person name="Zelensky A."/>
            <person name="Zhou K."/>
            <person name="Armbrust E.V."/>
            <person name="Bhattacharya D."/>
            <person name="Goodenough U.W."/>
            <person name="Van de Peer Y."/>
            <person name="Grigoriev I.V."/>
        </authorList>
    </citation>
    <scope>NUCLEOTIDE SEQUENCE [LARGE SCALE GENOMIC DNA]</scope>
    <source>
        <strain evidence="6 7">CCMP1545</strain>
    </source>
</reference>
<dbReference type="PANTHER" id="PTHR35299">
    <property type="entry name" value="RUBISCO ACCUMULATION FACTOR 1"/>
    <property type="match status" value="1"/>
</dbReference>
<evidence type="ECO:0000313" key="6">
    <source>
        <dbReference type="EMBL" id="EEH53085.1"/>
    </source>
</evidence>
<evidence type="ECO:0000313" key="7">
    <source>
        <dbReference type="Proteomes" id="UP000001876"/>
    </source>
</evidence>
<proteinExistence type="predicted"/>
<evidence type="ECO:0000259" key="5">
    <source>
        <dbReference type="Pfam" id="PF18579"/>
    </source>
</evidence>
<evidence type="ECO:0000256" key="2">
    <source>
        <dbReference type="SAM" id="MobiDB-lite"/>
    </source>
</evidence>
<dbReference type="GO" id="GO:0110102">
    <property type="term" value="P:ribulose bisphosphate carboxylase complex assembly"/>
    <property type="evidence" value="ECO:0007669"/>
    <property type="project" value="UniProtKB-ARBA"/>
</dbReference>
<dbReference type="Pfam" id="PF18579">
    <property type="entry name" value="Raf1_HTH"/>
    <property type="match status" value="1"/>
</dbReference>
<name>C1N5C2_MICPC</name>
<feature type="domain" description="Rubisco accumulation factor 1 alpha-helical" evidence="4">
    <location>
        <begin position="220"/>
        <end position="320"/>
    </location>
</feature>
<organism evidence="7">
    <name type="scientific">Micromonas pusilla (strain CCMP1545)</name>
    <name type="common">Picoplanktonic green alga</name>
    <dbReference type="NCBI Taxonomy" id="564608"/>
    <lineage>
        <taxon>Eukaryota</taxon>
        <taxon>Viridiplantae</taxon>
        <taxon>Chlorophyta</taxon>
        <taxon>Mamiellophyceae</taxon>
        <taxon>Mamiellales</taxon>
        <taxon>Mamiellaceae</taxon>
        <taxon>Micromonas</taxon>
    </lineage>
</organism>
<dbReference type="OMA" id="LWHEYAP"/>
<feature type="region of interest" description="Disordered" evidence="2">
    <location>
        <begin position="94"/>
        <end position="118"/>
    </location>
</feature>
<dbReference type="Pfam" id="PF18578">
    <property type="entry name" value="Raf1_N"/>
    <property type="match status" value="1"/>
</dbReference>
<dbReference type="Proteomes" id="UP000001876">
    <property type="component" value="Unassembled WGS sequence"/>
</dbReference>
<dbReference type="InterPro" id="IPR040858">
    <property type="entry name" value="Raf1_C"/>
</dbReference>
<evidence type="ECO:0000259" key="3">
    <source>
        <dbReference type="Pfam" id="PF18087"/>
    </source>
</evidence>
<dbReference type="GeneID" id="9688382"/>
<dbReference type="InterPro" id="IPR037494">
    <property type="entry name" value="RAF1"/>
</dbReference>
<feature type="compositionally biased region" description="Low complexity" evidence="2">
    <location>
        <begin position="1"/>
        <end position="24"/>
    </location>
</feature>
<accession>C1N5C2</accession>
<dbReference type="InterPro" id="IPR041358">
    <property type="entry name" value="Raf1_N"/>
</dbReference>
<dbReference type="KEGG" id="mpp:MICPUCDRAFT_52888"/>
<dbReference type="Pfam" id="PF18087">
    <property type="entry name" value="RuBisCo_chap_C"/>
    <property type="match status" value="1"/>
</dbReference>
<feature type="region of interest" description="Disordered" evidence="2">
    <location>
        <begin position="1"/>
        <end position="41"/>
    </location>
</feature>
<dbReference type="AlphaFoldDB" id="C1N5C2"/>
<dbReference type="RefSeq" id="XP_003063146.1">
    <property type="nucleotide sequence ID" value="XM_003063100.1"/>
</dbReference>
<dbReference type="EMBL" id="GG663747">
    <property type="protein sequence ID" value="EEH53085.1"/>
    <property type="molecule type" value="Genomic_DNA"/>
</dbReference>
<keyword evidence="1" id="KW-0143">Chaperone</keyword>
<sequence length="576" mass="62013">MSSVAAASPSSRVAVAPRSVAAASRRTRFANNKATGLARHAAGRSSVSVSVVVVRASGDIPPSRGSGGFTGGRLIVPGSPDYDPSIVQVNRPGGAQQPGKFPGGYDAPPKPGSEKAAGEAFAPFRPPSEYIDGANDFAEDSDEMALMRLRQRGGSWYQLAPLFERLKRSGMTPDDIFDEVGIEPKEQSLWVTWSLSRGSLAADPRFPDEKLAYFDNEYTGAPNLSHIQYLTAEKRSEAAEFVVDNEFDPDQTKELVKAYEIRTQMDSQAKGFGTSPGECLAFKMWRDVQEVQRYQGIDVVNELVAKGKRFAENASTMERLDAIQAKWAMDLSEDGVMAEGGSLAKANAEARANISVVRLDSEELSFRAVPMLGPLDKLRRVFIPHTGFHTTASLAFDPDTRRRQGSTPLLTPFNSAPTFVASCGPSTLSVKAYQQVETTKSVGVFGVFTPPAGGVKDWVALPKWAALEAATLPFAVLVDNTGELRNAGDLSSREEPGLLLVDKASTTPNPASYYLAARESRLQLSGGKNAEVIDVYPGRDVMEMESENIVTVLGRVVLCVRAPGGMDDGMTTEFVG</sequence>
<evidence type="ECO:0000259" key="4">
    <source>
        <dbReference type="Pfam" id="PF18578"/>
    </source>
</evidence>
<dbReference type="PANTHER" id="PTHR35299:SF6">
    <property type="entry name" value="RUBISCO ACCUMULATION FACTOR 1"/>
    <property type="match status" value="1"/>
</dbReference>
<dbReference type="OrthoDB" id="2017169at2759"/>
<keyword evidence="7" id="KW-1185">Reference proteome</keyword>